<keyword evidence="8" id="KW-0143">Chaperone</keyword>
<evidence type="ECO:0000256" key="5">
    <source>
        <dbReference type="ARBA" id="ARBA00023010"/>
    </source>
</evidence>
<evidence type="ECO:0000256" key="1">
    <source>
        <dbReference type="ARBA" id="ARBA00022448"/>
    </source>
</evidence>
<evidence type="ECO:0000256" key="4">
    <source>
        <dbReference type="ARBA" id="ARBA00022927"/>
    </source>
</evidence>
<name>A0A835CME0_9FABA</name>
<reference evidence="10" key="1">
    <citation type="submission" date="2020-09" db="EMBL/GenBank/DDBJ databases">
        <title>Genome-Enabled Discovery of Anthraquinone Biosynthesis in Senna tora.</title>
        <authorList>
            <person name="Kang S.-H."/>
            <person name="Pandey R.P."/>
            <person name="Lee C.-M."/>
            <person name="Sim J.-S."/>
            <person name="Jeong J.-T."/>
            <person name="Choi B.-S."/>
            <person name="Jung M."/>
            <person name="Ginzburg D."/>
            <person name="Zhao K."/>
            <person name="Won S.Y."/>
            <person name="Oh T.-J."/>
            <person name="Yu Y."/>
            <person name="Kim N.-H."/>
            <person name="Lee O.R."/>
            <person name="Lee T.-H."/>
            <person name="Bashyal P."/>
            <person name="Kim T.-S."/>
            <person name="Lee W.-H."/>
            <person name="Kawkins C."/>
            <person name="Kim C.-K."/>
            <person name="Kim J.S."/>
            <person name="Ahn B.O."/>
            <person name="Rhee S.Y."/>
            <person name="Sohng J.K."/>
        </authorList>
    </citation>
    <scope>NUCLEOTIDE SEQUENCE</scope>
    <source>
        <tissue evidence="10">Leaf</tissue>
    </source>
</reference>
<evidence type="ECO:0000256" key="8">
    <source>
        <dbReference type="RuleBase" id="RU367043"/>
    </source>
</evidence>
<dbReference type="Gene3D" id="1.10.287.810">
    <property type="entry name" value="Mitochondrial import inner membrane translocase subunit tim13 like domains"/>
    <property type="match status" value="1"/>
</dbReference>
<comment type="subcellular location">
    <subcellularLocation>
        <location evidence="8">Mitochondrion inner membrane</location>
        <topology evidence="8">Peripheral membrane protein</topology>
        <orientation evidence="8">Intermembrane side</orientation>
    </subcellularLocation>
</comment>
<keyword evidence="1 8" id="KW-0813">Transport</keyword>
<dbReference type="InterPro" id="IPR035427">
    <property type="entry name" value="Tim10-like_dom_sf"/>
</dbReference>
<keyword evidence="11" id="KW-1185">Reference proteome</keyword>
<dbReference type="EMBL" id="JAAIUW010000001">
    <property type="protein sequence ID" value="KAF7845490.1"/>
    <property type="molecule type" value="Genomic_DNA"/>
</dbReference>
<dbReference type="Pfam" id="PF02953">
    <property type="entry name" value="zf-Tim10_DDP"/>
    <property type="match status" value="1"/>
</dbReference>
<evidence type="ECO:0000256" key="6">
    <source>
        <dbReference type="ARBA" id="ARBA00023128"/>
    </source>
</evidence>
<keyword evidence="2" id="KW-0479">Metal-binding</keyword>
<comment type="domain">
    <text evidence="8">The twin CX3C motif contains 4 conserved Cys residues that form 2 disulfide bonds in the mitochondrial intermembrane space.</text>
</comment>
<dbReference type="AlphaFoldDB" id="A0A835CME0"/>
<dbReference type="InterPro" id="IPR004217">
    <property type="entry name" value="Tim10-like"/>
</dbReference>
<dbReference type="InterPro" id="IPR050673">
    <property type="entry name" value="Mito_inner_translocase_sub"/>
</dbReference>
<gene>
    <name evidence="10" type="ORF">G2W53_002395</name>
</gene>
<dbReference type="Proteomes" id="UP000634136">
    <property type="component" value="Unassembled WGS sequence"/>
</dbReference>
<sequence length="117" mass="13552">MDKNMFADLDSLSGEEKERMSTMIDQLQIRDRFSSLSVLCMLDVVLIYSLLKQNCSLRMYNSLVERCFTDCVHSFYRKSLTKQEETCVNRCAEKFSRHSVLLGLRFSELSQGASTKD</sequence>
<evidence type="ECO:0000256" key="7">
    <source>
        <dbReference type="ARBA" id="ARBA00023157"/>
    </source>
</evidence>
<organism evidence="10 11">
    <name type="scientific">Senna tora</name>
    <dbReference type="NCBI Taxonomy" id="362788"/>
    <lineage>
        <taxon>Eukaryota</taxon>
        <taxon>Viridiplantae</taxon>
        <taxon>Streptophyta</taxon>
        <taxon>Embryophyta</taxon>
        <taxon>Tracheophyta</taxon>
        <taxon>Spermatophyta</taxon>
        <taxon>Magnoliopsida</taxon>
        <taxon>eudicotyledons</taxon>
        <taxon>Gunneridae</taxon>
        <taxon>Pentapetalae</taxon>
        <taxon>rosids</taxon>
        <taxon>fabids</taxon>
        <taxon>Fabales</taxon>
        <taxon>Fabaceae</taxon>
        <taxon>Caesalpinioideae</taxon>
        <taxon>Cassia clade</taxon>
        <taxon>Senna</taxon>
    </lineage>
</organism>
<evidence type="ECO:0000256" key="3">
    <source>
        <dbReference type="ARBA" id="ARBA00022833"/>
    </source>
</evidence>
<comment type="function">
    <text evidence="8">Mitochondrial intermembrane chaperone that participates in the import and insertion of some multi-pass transmembrane proteins into the mitochondrial inner membrane. Also required for the transfer of beta-barrel precursors from the TOM complex to the sorting and assembly machinery (SAM complex) of the outer membrane. Acts as a chaperone-like protein that protects the hydrophobic precursors from aggregation and guide them through the mitochondrial intermembrane space.</text>
</comment>
<keyword evidence="8" id="KW-0999">Mitochondrion inner membrane</keyword>
<accession>A0A835CME0</accession>
<dbReference type="OrthoDB" id="1551503at2759"/>
<proteinExistence type="inferred from homology"/>
<keyword evidence="8" id="KW-0472">Membrane</keyword>
<dbReference type="GO" id="GO:0046872">
    <property type="term" value="F:metal ion binding"/>
    <property type="evidence" value="ECO:0007669"/>
    <property type="project" value="UniProtKB-KW"/>
</dbReference>
<comment type="similarity">
    <text evidence="8">Belongs to the small Tim family.</text>
</comment>
<dbReference type="GO" id="GO:0015031">
    <property type="term" value="P:protein transport"/>
    <property type="evidence" value="ECO:0007669"/>
    <property type="project" value="UniProtKB-KW"/>
</dbReference>
<evidence type="ECO:0000256" key="2">
    <source>
        <dbReference type="ARBA" id="ARBA00022723"/>
    </source>
</evidence>
<feature type="domain" description="Tim10-like" evidence="9">
    <location>
        <begin position="57"/>
        <end position="108"/>
    </location>
</feature>
<dbReference type="GO" id="GO:0005743">
    <property type="term" value="C:mitochondrial inner membrane"/>
    <property type="evidence" value="ECO:0007669"/>
    <property type="project" value="UniProtKB-SubCell"/>
</dbReference>
<comment type="caution">
    <text evidence="10">The sequence shown here is derived from an EMBL/GenBank/DDBJ whole genome shotgun (WGS) entry which is preliminary data.</text>
</comment>
<evidence type="ECO:0000313" key="10">
    <source>
        <dbReference type="EMBL" id="KAF7845490.1"/>
    </source>
</evidence>
<keyword evidence="3" id="KW-0862">Zinc</keyword>
<evidence type="ECO:0000313" key="11">
    <source>
        <dbReference type="Proteomes" id="UP000634136"/>
    </source>
</evidence>
<keyword evidence="7 8" id="KW-1015">Disulfide bond</keyword>
<keyword evidence="5 8" id="KW-0811">Translocation</keyword>
<dbReference type="SUPFAM" id="SSF144122">
    <property type="entry name" value="Tim10-like"/>
    <property type="match status" value="1"/>
</dbReference>
<evidence type="ECO:0000259" key="9">
    <source>
        <dbReference type="Pfam" id="PF02953"/>
    </source>
</evidence>
<keyword evidence="4 8" id="KW-0653">Protein transport</keyword>
<protein>
    <recommendedName>
        <fullName evidence="8">Mitochondrial import inner membrane translocase subunit</fullName>
    </recommendedName>
</protein>
<dbReference type="PANTHER" id="PTHR13172">
    <property type="entry name" value="MITOCHONDRIAL IMPORT INNER MEMBRANE TRANSLOCASE SUBUNIT TIM9B"/>
    <property type="match status" value="1"/>
</dbReference>
<keyword evidence="6 8" id="KW-0496">Mitochondrion</keyword>
<comment type="subunit">
    <text evidence="8">Heterohexamer.</text>
</comment>